<name>A0ABR2WXL6_9FUNG</name>
<gene>
    <name evidence="8" type="ORF">K7432_004832</name>
</gene>
<dbReference type="EMBL" id="JASJQH010000175">
    <property type="protein sequence ID" value="KAK9766237.1"/>
    <property type="molecule type" value="Genomic_DNA"/>
</dbReference>
<keyword evidence="4 7" id="KW-1133">Transmembrane helix</keyword>
<keyword evidence="5 7" id="KW-0472">Membrane</keyword>
<evidence type="ECO:0000256" key="3">
    <source>
        <dbReference type="ARBA" id="ARBA00022692"/>
    </source>
</evidence>
<comment type="similarity">
    <text evidence="2">Belongs to the ADIPOR family.</text>
</comment>
<evidence type="ECO:0000256" key="4">
    <source>
        <dbReference type="ARBA" id="ARBA00022989"/>
    </source>
</evidence>
<dbReference type="Pfam" id="PF03006">
    <property type="entry name" value="HlyIII"/>
    <property type="match status" value="1"/>
</dbReference>
<evidence type="ECO:0000256" key="6">
    <source>
        <dbReference type="SAM" id="MobiDB-lite"/>
    </source>
</evidence>
<sequence length="346" mass="39102">MEELSEVRLKELRRKERGIMEESSSEDSAISSSGSSGLSHEEKQILSHEKYQLYRFEEIPEYLQDNPFIRTGYRTYYSYREAFGSLFRIHNETGNVWTHFGGFLIIMLVILPIQFSVFLPRGADVVDKGMFSLLLLTAAQCLICSSLFHLFLGCSKGAFIKWGCWDYSGISTLICGCYCIVVYYCFYCQPLLRDIFLGIIVAVNLTGIIGPQTSVWSEPWFRLYRAGIYVGSGVVSMVPVVYWLIKHGFPSNMNSATSNNVLGISWGGLLAIEGCVWVFAVVVYAWRFPECFFPGKCDILFHSHQIWHTLILLGIIVHYQVAIQLLEWRLSGAPGGGCPLRSPITA</sequence>
<dbReference type="InterPro" id="IPR004254">
    <property type="entry name" value="AdipoR/HlyIII-related"/>
</dbReference>
<feature type="transmembrane region" description="Helical" evidence="7">
    <location>
        <begin position="96"/>
        <end position="119"/>
    </location>
</feature>
<evidence type="ECO:0000256" key="7">
    <source>
        <dbReference type="SAM" id="Phobius"/>
    </source>
</evidence>
<evidence type="ECO:0000256" key="5">
    <source>
        <dbReference type="ARBA" id="ARBA00023136"/>
    </source>
</evidence>
<comment type="caution">
    <text evidence="8">The sequence shown here is derived from an EMBL/GenBank/DDBJ whole genome shotgun (WGS) entry which is preliminary data.</text>
</comment>
<evidence type="ECO:0000256" key="1">
    <source>
        <dbReference type="ARBA" id="ARBA00004141"/>
    </source>
</evidence>
<organism evidence="8 9">
    <name type="scientific">Basidiobolus ranarum</name>
    <dbReference type="NCBI Taxonomy" id="34480"/>
    <lineage>
        <taxon>Eukaryota</taxon>
        <taxon>Fungi</taxon>
        <taxon>Fungi incertae sedis</taxon>
        <taxon>Zoopagomycota</taxon>
        <taxon>Entomophthoromycotina</taxon>
        <taxon>Basidiobolomycetes</taxon>
        <taxon>Basidiobolales</taxon>
        <taxon>Basidiobolaceae</taxon>
        <taxon>Basidiobolus</taxon>
    </lineage>
</organism>
<feature type="transmembrane region" description="Helical" evidence="7">
    <location>
        <begin position="226"/>
        <end position="245"/>
    </location>
</feature>
<keyword evidence="3 7" id="KW-0812">Transmembrane</keyword>
<proteinExistence type="inferred from homology"/>
<evidence type="ECO:0000313" key="9">
    <source>
        <dbReference type="Proteomes" id="UP001479436"/>
    </source>
</evidence>
<dbReference type="PANTHER" id="PTHR20855">
    <property type="entry name" value="ADIPOR/PROGESTIN RECEPTOR-RELATED"/>
    <property type="match status" value="1"/>
</dbReference>
<feature type="transmembrane region" description="Helical" evidence="7">
    <location>
        <begin position="266"/>
        <end position="286"/>
    </location>
</feature>
<feature type="transmembrane region" description="Helical" evidence="7">
    <location>
        <begin position="195"/>
        <end position="214"/>
    </location>
</feature>
<protein>
    <submittedName>
        <fullName evidence="8">Uncharacterized protein</fullName>
    </submittedName>
</protein>
<dbReference type="Proteomes" id="UP001479436">
    <property type="component" value="Unassembled WGS sequence"/>
</dbReference>
<keyword evidence="9" id="KW-1185">Reference proteome</keyword>
<dbReference type="PANTHER" id="PTHR20855:SF52">
    <property type="entry name" value="ADIPONECTIN RECEPTOR PROTEIN"/>
    <property type="match status" value="1"/>
</dbReference>
<reference evidence="8 9" key="1">
    <citation type="submission" date="2023-04" db="EMBL/GenBank/DDBJ databases">
        <title>Genome of Basidiobolus ranarum AG-B5.</title>
        <authorList>
            <person name="Stajich J.E."/>
            <person name="Carter-House D."/>
            <person name="Gryganskyi A."/>
        </authorList>
    </citation>
    <scope>NUCLEOTIDE SEQUENCE [LARGE SCALE GENOMIC DNA]</scope>
    <source>
        <strain evidence="8 9">AG-B5</strain>
    </source>
</reference>
<feature type="region of interest" description="Disordered" evidence="6">
    <location>
        <begin position="15"/>
        <end position="41"/>
    </location>
</feature>
<feature type="transmembrane region" description="Helical" evidence="7">
    <location>
        <begin position="167"/>
        <end position="188"/>
    </location>
</feature>
<evidence type="ECO:0000313" key="8">
    <source>
        <dbReference type="EMBL" id="KAK9766237.1"/>
    </source>
</evidence>
<feature type="transmembrane region" description="Helical" evidence="7">
    <location>
        <begin position="131"/>
        <end position="152"/>
    </location>
</feature>
<evidence type="ECO:0000256" key="2">
    <source>
        <dbReference type="ARBA" id="ARBA00007018"/>
    </source>
</evidence>
<comment type="subcellular location">
    <subcellularLocation>
        <location evidence="1">Membrane</location>
        <topology evidence="1">Multi-pass membrane protein</topology>
    </subcellularLocation>
</comment>
<feature type="transmembrane region" description="Helical" evidence="7">
    <location>
        <begin position="306"/>
        <end position="326"/>
    </location>
</feature>
<accession>A0ABR2WXL6</accession>
<feature type="compositionally biased region" description="Low complexity" evidence="6">
    <location>
        <begin position="26"/>
        <end position="38"/>
    </location>
</feature>